<dbReference type="EMBL" id="CP117884">
    <property type="protein sequence ID" value="WDF82948.1"/>
    <property type="molecule type" value="Genomic_DNA"/>
</dbReference>
<sequence length="278" mass="30486">MKQKIWVYVIAALCSVLLVWTTLGGLQPNIPSKVPEAGVSAFFALQLGASQPVWFTTVLLLLIPFTAGISIIYMKNNRAITNVVVRAKGYKRILIGTAFSSFLNGFFLQLVVNFFELVGLRVLYGPINVMSSSNYLVYDRTFNFSQNGWINLMMFLLLSGIGMGLFSASIFSLGLYIKRTFIFNLLGIVAGFGLILIPAGLSGFGSHHAGLISYAFFLPSLIAPSNMTIGVYYPSLSPYTYYIGSICVYLTTTVLLLMIALRGKDMVQRGSKNIVSSI</sequence>
<feature type="transmembrane region" description="Helical" evidence="1">
    <location>
        <begin position="211"/>
        <end position="233"/>
    </location>
</feature>
<feature type="transmembrane region" description="Helical" evidence="1">
    <location>
        <begin position="53"/>
        <end position="73"/>
    </location>
</feature>
<evidence type="ECO:0008006" key="4">
    <source>
        <dbReference type="Google" id="ProtNLM"/>
    </source>
</evidence>
<dbReference type="RefSeq" id="WP_274260746.1">
    <property type="nucleotide sequence ID" value="NZ_CP117884.1"/>
</dbReference>
<keyword evidence="3" id="KW-1185">Reference proteome</keyword>
<feature type="transmembrane region" description="Helical" evidence="1">
    <location>
        <begin position="239"/>
        <end position="261"/>
    </location>
</feature>
<feature type="transmembrane region" description="Helical" evidence="1">
    <location>
        <begin position="5"/>
        <end position="23"/>
    </location>
</feature>
<evidence type="ECO:0000256" key="1">
    <source>
        <dbReference type="SAM" id="Phobius"/>
    </source>
</evidence>
<gene>
    <name evidence="2" type="ORF">PQ472_01510</name>
</gene>
<feature type="transmembrane region" description="Helical" evidence="1">
    <location>
        <begin position="93"/>
        <end position="112"/>
    </location>
</feature>
<name>A0ABY7WRZ6_9LACO</name>
<keyword evidence="1" id="KW-0812">Transmembrane</keyword>
<proteinExistence type="predicted"/>
<organism evidence="2 3">
    <name type="scientific">Lacticaseibacillus pabuli</name>
    <dbReference type="NCBI Taxonomy" id="3025672"/>
    <lineage>
        <taxon>Bacteria</taxon>
        <taxon>Bacillati</taxon>
        <taxon>Bacillota</taxon>
        <taxon>Bacilli</taxon>
        <taxon>Lactobacillales</taxon>
        <taxon>Lactobacillaceae</taxon>
        <taxon>Lacticaseibacillus</taxon>
    </lineage>
</organism>
<keyword evidence="1" id="KW-1133">Transmembrane helix</keyword>
<accession>A0ABY7WRZ6</accession>
<feature type="transmembrane region" description="Helical" evidence="1">
    <location>
        <begin position="149"/>
        <end position="175"/>
    </location>
</feature>
<dbReference type="Proteomes" id="UP001220377">
    <property type="component" value="Chromosome"/>
</dbReference>
<feature type="transmembrane region" description="Helical" evidence="1">
    <location>
        <begin position="181"/>
        <end position="204"/>
    </location>
</feature>
<evidence type="ECO:0000313" key="2">
    <source>
        <dbReference type="EMBL" id="WDF82948.1"/>
    </source>
</evidence>
<protein>
    <recommendedName>
        <fullName evidence="4">ABC transporter permease</fullName>
    </recommendedName>
</protein>
<evidence type="ECO:0000313" key="3">
    <source>
        <dbReference type="Proteomes" id="UP001220377"/>
    </source>
</evidence>
<reference evidence="2 3" key="1">
    <citation type="submission" date="2023-02" db="EMBL/GenBank/DDBJ databases">
        <title>Genome sequence of Lacticaseibacillus sp. KACC 23028.</title>
        <authorList>
            <person name="Kim S."/>
            <person name="Heo J."/>
            <person name="Kwon S.-W."/>
        </authorList>
    </citation>
    <scope>NUCLEOTIDE SEQUENCE [LARGE SCALE GENOMIC DNA]</scope>
    <source>
        <strain evidence="2 3">KACC 23028</strain>
    </source>
</reference>
<keyword evidence="1" id="KW-0472">Membrane</keyword>